<keyword evidence="2" id="KW-1185">Reference proteome</keyword>
<gene>
    <name evidence="1" type="ORF">QQZ08_004057</name>
</gene>
<evidence type="ECO:0000313" key="1">
    <source>
        <dbReference type="EMBL" id="KAK7429465.1"/>
    </source>
</evidence>
<comment type="caution">
    <text evidence="1">The sequence shown here is derived from an EMBL/GenBank/DDBJ whole genome shotgun (WGS) entry which is preliminary data.</text>
</comment>
<organism evidence="1 2">
    <name type="scientific">Neonectria magnoliae</name>
    <dbReference type="NCBI Taxonomy" id="2732573"/>
    <lineage>
        <taxon>Eukaryota</taxon>
        <taxon>Fungi</taxon>
        <taxon>Dikarya</taxon>
        <taxon>Ascomycota</taxon>
        <taxon>Pezizomycotina</taxon>
        <taxon>Sordariomycetes</taxon>
        <taxon>Hypocreomycetidae</taxon>
        <taxon>Hypocreales</taxon>
        <taxon>Nectriaceae</taxon>
        <taxon>Neonectria</taxon>
    </lineage>
</organism>
<reference evidence="1 2" key="1">
    <citation type="journal article" date="2025" name="Microbiol. Resour. Announc.">
        <title>Draft genome sequences for Neonectria magnoliae and Neonectria punicea, canker pathogens of Liriodendron tulipifera and Acer saccharum in West Virginia.</title>
        <authorList>
            <person name="Petronek H.M."/>
            <person name="Kasson M.T."/>
            <person name="Metheny A.M."/>
            <person name="Stauder C.M."/>
            <person name="Lovett B."/>
            <person name="Lynch S.C."/>
            <person name="Garnas J.R."/>
            <person name="Kasson L.R."/>
            <person name="Stajich J.E."/>
        </authorList>
    </citation>
    <scope>NUCLEOTIDE SEQUENCE [LARGE SCALE GENOMIC DNA]</scope>
    <source>
        <strain evidence="1 2">NRRL 64651</strain>
    </source>
</reference>
<evidence type="ECO:0000313" key="2">
    <source>
        <dbReference type="Proteomes" id="UP001498421"/>
    </source>
</evidence>
<dbReference type="Proteomes" id="UP001498421">
    <property type="component" value="Unassembled WGS sequence"/>
</dbReference>
<proteinExistence type="predicted"/>
<sequence length="203" mass="22851">MRLVKINYSEVLADCENPPSSKFNTCFHSSDEINLPRPSEAPYSFARWLPLILRTRNLDAAAVQTVRLSLSQTKLLVDAAAGSIITGELNRAYEEDIREEVVPALSALWFPAEGLFMRLDGCSPKDGRRRVPGRLSLHSIDDILLCLTTSQRARNDMLKSLEARPVTIDITFLPFNDRMESKREYRVYCSPGKGNIAAVNQYC</sequence>
<protein>
    <submittedName>
        <fullName evidence="1">Uncharacterized protein</fullName>
    </submittedName>
</protein>
<dbReference type="EMBL" id="JAZAVK010000029">
    <property type="protein sequence ID" value="KAK7429465.1"/>
    <property type="molecule type" value="Genomic_DNA"/>
</dbReference>
<accession>A0ABR1I7D3</accession>
<name>A0ABR1I7D3_9HYPO</name>